<evidence type="ECO:0000256" key="1">
    <source>
        <dbReference type="ARBA" id="ARBA00022729"/>
    </source>
</evidence>
<dbReference type="PANTHER" id="PTHR35038:SF5">
    <property type="entry name" value="CYTOCHROME C-TYPE PROTEIN NRFB"/>
    <property type="match status" value="1"/>
</dbReference>
<evidence type="ECO:0000313" key="3">
    <source>
        <dbReference type="EMBL" id="HHE56060.1"/>
    </source>
</evidence>
<accession>A0A7V5H5V6</accession>
<organism evidence="3">
    <name type="scientific">Caldithrix abyssi</name>
    <dbReference type="NCBI Taxonomy" id="187145"/>
    <lineage>
        <taxon>Bacteria</taxon>
        <taxon>Pseudomonadati</taxon>
        <taxon>Calditrichota</taxon>
        <taxon>Calditrichia</taxon>
        <taxon>Calditrichales</taxon>
        <taxon>Calditrichaceae</taxon>
        <taxon>Caldithrix</taxon>
    </lineage>
</organism>
<evidence type="ECO:0000256" key="2">
    <source>
        <dbReference type="SAM" id="SignalP"/>
    </source>
</evidence>
<dbReference type="EMBL" id="DRTD01000733">
    <property type="protein sequence ID" value="HHE56060.1"/>
    <property type="molecule type" value="Genomic_DNA"/>
</dbReference>
<dbReference type="InterPro" id="IPR051829">
    <property type="entry name" value="Multiheme_Cytochr_ET"/>
</dbReference>
<dbReference type="PANTHER" id="PTHR35038">
    <property type="entry name" value="DISSIMILATORY SULFITE REDUCTASE SIRA"/>
    <property type="match status" value="1"/>
</dbReference>
<dbReference type="PIRSF" id="PIRSF039014">
    <property type="entry name" value="OTR_cyc"/>
    <property type="match status" value="1"/>
</dbReference>
<dbReference type="InterPro" id="IPR036280">
    <property type="entry name" value="Multihaem_cyt_sf"/>
</dbReference>
<feature type="signal peptide" evidence="2">
    <location>
        <begin position="1"/>
        <end position="18"/>
    </location>
</feature>
<dbReference type="Pfam" id="PF11783">
    <property type="entry name" value="Cytochrome_cB"/>
    <property type="match status" value="1"/>
</dbReference>
<dbReference type="AlphaFoldDB" id="A0A7V5H5V6"/>
<dbReference type="Proteomes" id="UP000886111">
    <property type="component" value="Unassembled WGS sequence"/>
</dbReference>
<reference evidence="3" key="1">
    <citation type="journal article" date="2020" name="mSystems">
        <title>Genome- and Community-Level Interaction Insights into Carbon Utilization and Element Cycling Functions of Hydrothermarchaeota in Hydrothermal Sediment.</title>
        <authorList>
            <person name="Zhou Z."/>
            <person name="Liu Y."/>
            <person name="Xu W."/>
            <person name="Pan J."/>
            <person name="Luo Z.H."/>
            <person name="Li M."/>
        </authorList>
    </citation>
    <scope>NUCLEOTIDE SEQUENCE [LARGE SCALE GENOMIC DNA]</scope>
    <source>
        <strain evidence="3">HyVt-76</strain>
    </source>
</reference>
<keyword evidence="1 2" id="KW-0732">Signal</keyword>
<dbReference type="NCBIfam" id="TIGR04315">
    <property type="entry name" value="octaheme_Shew"/>
    <property type="match status" value="1"/>
</dbReference>
<proteinExistence type="predicted"/>
<sequence>MRFLILLFSFFFLSNVLAEDHSQYIKGPFKKPQDVTKQCLTCHEESAKQVMQTSHWTWSTPPVKVPGHEGLHQIGKKDIFNNYCINVQSNWPRCTSCHTGYGWQDKSFDFQNEENVDCLICHADPKIYKKNPAGAGYPKKEVDLLVAAQSVRMPDRSNCGSCHFYGGGGENVKHGDLEGILAQPTRDQDVHMGSGMVCQDCHVTEGHNFMGRGSSVSVLDENHLYCADCHGLAPHENKRLNFHVRSIACQTCHIPTFAKGKATKIWWDWSKAGKNIKPEEEFGRETFMKKKGEFHWGKNLRPEYAWYNGTMDRYLIGDKLHPKKVLYLNRPRGSVYDNMAKIYPFKVMRGKQIYDAKYNYLIVPKLWGGYWKHFDWDKAAREGMAVAGLPYSGQFAFVETKMYWRINHEVVPKEKALKCIDCHGKNSILDWKALGYEGDPMFLGDRKEEELIKKYDLKRK</sequence>
<dbReference type="InterPro" id="IPR024673">
    <property type="entry name" value="Octahem_Cyt_c"/>
</dbReference>
<gene>
    <name evidence="3" type="ORF">ENL21_09775</name>
</gene>
<name>A0A7V5H5V6_CALAY</name>
<dbReference type="GO" id="GO:0016491">
    <property type="term" value="F:oxidoreductase activity"/>
    <property type="evidence" value="ECO:0007669"/>
    <property type="project" value="TreeGrafter"/>
</dbReference>
<protein>
    <submittedName>
        <fullName evidence="3">Tetrathionate reductase family octaheme c-type cytochrome</fullName>
    </submittedName>
</protein>
<comment type="caution">
    <text evidence="3">The sequence shown here is derived from an EMBL/GenBank/DDBJ whole genome shotgun (WGS) entry which is preliminary data.</text>
</comment>
<dbReference type="Gene3D" id="1.10.1130.10">
    <property type="entry name" value="Flavocytochrome C3, Chain A"/>
    <property type="match status" value="1"/>
</dbReference>
<feature type="chain" id="PRO_5031109181" evidence="2">
    <location>
        <begin position="19"/>
        <end position="460"/>
    </location>
</feature>
<dbReference type="SUPFAM" id="SSF48695">
    <property type="entry name" value="Multiheme cytochromes"/>
    <property type="match status" value="1"/>
</dbReference>